<evidence type="ECO:0000259" key="9">
    <source>
        <dbReference type="PROSITE" id="PS50893"/>
    </source>
</evidence>
<feature type="transmembrane region" description="Helical" evidence="8">
    <location>
        <begin position="1539"/>
        <end position="1557"/>
    </location>
</feature>
<protein>
    <submittedName>
        <fullName evidence="10">ATP-binding cassette sub-family A member 13</fullName>
    </submittedName>
</protein>
<dbReference type="InterPro" id="IPR026082">
    <property type="entry name" value="ABCA"/>
</dbReference>
<feature type="transmembrane region" description="Helical" evidence="8">
    <location>
        <begin position="590"/>
        <end position="612"/>
    </location>
</feature>
<keyword evidence="4 10" id="KW-0067">ATP-binding</keyword>
<feature type="transmembrane region" description="Helical" evidence="8">
    <location>
        <begin position="663"/>
        <end position="686"/>
    </location>
</feature>
<dbReference type="GO" id="GO:0016020">
    <property type="term" value="C:membrane"/>
    <property type="evidence" value="ECO:0007669"/>
    <property type="project" value="UniProtKB-SubCell"/>
</dbReference>
<keyword evidence="6 8" id="KW-0472">Membrane</keyword>
<dbReference type="GO" id="GO:0005524">
    <property type="term" value="F:ATP binding"/>
    <property type="evidence" value="ECO:0007669"/>
    <property type="project" value="UniProtKB-KW"/>
</dbReference>
<reference evidence="10" key="1">
    <citation type="submission" date="2013-07" db="EMBL/GenBank/DDBJ databases">
        <authorList>
            <person name="Geib S."/>
        </authorList>
    </citation>
    <scope>NUCLEOTIDE SEQUENCE</scope>
</reference>
<feature type="transmembrane region" description="Helical" evidence="8">
    <location>
        <begin position="1454"/>
        <end position="1477"/>
    </location>
</feature>
<evidence type="ECO:0000256" key="4">
    <source>
        <dbReference type="ARBA" id="ARBA00022840"/>
    </source>
</evidence>
<keyword evidence="2 8" id="KW-0812">Transmembrane</keyword>
<dbReference type="InterPro" id="IPR013525">
    <property type="entry name" value="ABC2_TM"/>
</dbReference>
<accession>W8AK93</accession>
<evidence type="ECO:0000256" key="3">
    <source>
        <dbReference type="ARBA" id="ARBA00022741"/>
    </source>
</evidence>
<dbReference type="CDD" id="cd03263">
    <property type="entry name" value="ABC_subfamily_A"/>
    <property type="match status" value="2"/>
</dbReference>
<evidence type="ECO:0000256" key="5">
    <source>
        <dbReference type="ARBA" id="ARBA00022989"/>
    </source>
</evidence>
<evidence type="ECO:0000256" key="8">
    <source>
        <dbReference type="SAM" id="Phobius"/>
    </source>
</evidence>
<dbReference type="SMART" id="SM00382">
    <property type="entry name" value="AAA"/>
    <property type="match status" value="2"/>
</dbReference>
<dbReference type="SUPFAM" id="SSF52540">
    <property type="entry name" value="P-loop containing nucleoside triphosphate hydrolases"/>
    <property type="match status" value="2"/>
</dbReference>
<evidence type="ECO:0000256" key="7">
    <source>
        <dbReference type="SAM" id="MobiDB-lite"/>
    </source>
</evidence>
<feature type="transmembrane region" description="Helical" evidence="8">
    <location>
        <begin position="27"/>
        <end position="47"/>
    </location>
</feature>
<feature type="transmembrane region" description="Helical" evidence="8">
    <location>
        <begin position="698"/>
        <end position="718"/>
    </location>
</feature>
<feature type="transmembrane region" description="Helical" evidence="8">
    <location>
        <begin position="1422"/>
        <end position="1442"/>
    </location>
</feature>
<dbReference type="GO" id="GO:0005319">
    <property type="term" value="F:lipid transporter activity"/>
    <property type="evidence" value="ECO:0007669"/>
    <property type="project" value="TreeGrafter"/>
</dbReference>
<evidence type="ECO:0000256" key="2">
    <source>
        <dbReference type="ARBA" id="ARBA00022692"/>
    </source>
</evidence>
<dbReference type="InterPro" id="IPR003593">
    <property type="entry name" value="AAA+_ATPase"/>
</dbReference>
<feature type="transmembrane region" description="Helical" evidence="8">
    <location>
        <begin position="769"/>
        <end position="790"/>
    </location>
</feature>
<evidence type="ECO:0000256" key="1">
    <source>
        <dbReference type="ARBA" id="ARBA00004141"/>
    </source>
</evidence>
<keyword evidence="3" id="KW-0547">Nucleotide-binding</keyword>
<dbReference type="EMBL" id="GAMC01020323">
    <property type="protein sequence ID" value="JAB86232.1"/>
    <property type="molecule type" value="mRNA"/>
</dbReference>
<evidence type="ECO:0000313" key="10">
    <source>
        <dbReference type="EMBL" id="JAB86232.1"/>
    </source>
</evidence>
<reference evidence="10" key="2">
    <citation type="journal article" date="2014" name="BMC Genomics">
        <title>A genomic perspective to assessing quality of mass-reared SIT flies used in Mediterranean fruit fly (Ceratitis capitata) eradication in California.</title>
        <authorList>
            <person name="Calla B."/>
            <person name="Hall B."/>
            <person name="Hou S."/>
            <person name="Geib S.M."/>
        </authorList>
    </citation>
    <scope>NUCLEOTIDE SEQUENCE</scope>
</reference>
<proteinExistence type="evidence at transcript level"/>
<feature type="domain" description="ABC transporter" evidence="9">
    <location>
        <begin position="1608"/>
        <end position="1826"/>
    </location>
</feature>
<dbReference type="GO" id="GO:0016887">
    <property type="term" value="F:ATP hydrolysis activity"/>
    <property type="evidence" value="ECO:0007669"/>
    <property type="project" value="InterPro"/>
</dbReference>
<dbReference type="FunFam" id="3.40.50.300:FF:001253">
    <property type="entry name" value="ATP-binding cassette protein subfamily A, member 10"/>
    <property type="match status" value="1"/>
</dbReference>
<feature type="transmembrane region" description="Helical" evidence="8">
    <location>
        <begin position="1172"/>
        <end position="1193"/>
    </location>
</feature>
<dbReference type="PANTHER" id="PTHR19229">
    <property type="entry name" value="ATP-BINDING CASSETTE TRANSPORTER SUBFAMILY A ABCA"/>
    <property type="match status" value="1"/>
</dbReference>
<organism evidence="10">
    <name type="scientific">Ceratitis capitata</name>
    <name type="common">Mediterranean fruit fly</name>
    <name type="synonym">Tephritis capitata</name>
    <dbReference type="NCBI Taxonomy" id="7213"/>
    <lineage>
        <taxon>Eukaryota</taxon>
        <taxon>Metazoa</taxon>
        <taxon>Ecdysozoa</taxon>
        <taxon>Arthropoda</taxon>
        <taxon>Hexapoda</taxon>
        <taxon>Insecta</taxon>
        <taxon>Pterygota</taxon>
        <taxon>Neoptera</taxon>
        <taxon>Endopterygota</taxon>
        <taxon>Diptera</taxon>
        <taxon>Brachycera</taxon>
        <taxon>Muscomorpha</taxon>
        <taxon>Tephritoidea</taxon>
        <taxon>Tephritidae</taxon>
        <taxon>Ceratitis</taxon>
        <taxon>Ceratitis</taxon>
    </lineage>
</organism>
<feature type="region of interest" description="Disordered" evidence="7">
    <location>
        <begin position="480"/>
        <end position="500"/>
    </location>
</feature>
<feature type="transmembrane region" description="Helical" evidence="8">
    <location>
        <begin position="633"/>
        <end position="657"/>
    </location>
</feature>
<keyword evidence="5 8" id="KW-1133">Transmembrane helix</keyword>
<feature type="domain" description="ABC transporter" evidence="9">
    <location>
        <begin position="814"/>
        <end position="1038"/>
    </location>
</feature>
<dbReference type="Gene3D" id="3.40.50.300">
    <property type="entry name" value="P-loop containing nucleotide triphosphate hydrolases"/>
    <property type="match status" value="2"/>
</dbReference>
<dbReference type="PROSITE" id="PS50893">
    <property type="entry name" value="ABC_TRANSPORTER_2"/>
    <property type="match status" value="2"/>
</dbReference>
<feature type="transmembrane region" description="Helical" evidence="8">
    <location>
        <begin position="1384"/>
        <end position="1410"/>
    </location>
</feature>
<dbReference type="OrthoDB" id="8061355at2759"/>
<feature type="compositionally biased region" description="Acidic residues" evidence="7">
    <location>
        <begin position="487"/>
        <end position="496"/>
    </location>
</feature>
<comment type="subcellular location">
    <subcellularLocation>
        <location evidence="1">Membrane</location>
        <topology evidence="1">Multi-pass membrane protein</topology>
    </subcellularLocation>
</comment>
<dbReference type="InterPro" id="IPR027417">
    <property type="entry name" value="P-loop_NTPase"/>
</dbReference>
<dbReference type="Pfam" id="PF00005">
    <property type="entry name" value="ABC_tran"/>
    <property type="match status" value="2"/>
</dbReference>
<dbReference type="InterPro" id="IPR003439">
    <property type="entry name" value="ABC_transporter-like_ATP-bd"/>
</dbReference>
<dbReference type="Pfam" id="PF12698">
    <property type="entry name" value="ABC2_membrane_3"/>
    <property type="match status" value="2"/>
</dbReference>
<dbReference type="GO" id="GO:0140359">
    <property type="term" value="F:ABC-type transporter activity"/>
    <property type="evidence" value="ECO:0007669"/>
    <property type="project" value="InterPro"/>
</dbReference>
<name>W8AK93_CERCA</name>
<evidence type="ECO:0000256" key="6">
    <source>
        <dbReference type="ARBA" id="ARBA00023136"/>
    </source>
</evidence>
<dbReference type="PANTHER" id="PTHR19229:SF241">
    <property type="entry name" value="ABC TRANSPORTER DOMAIN-CONTAINING PROTEIN"/>
    <property type="match status" value="1"/>
</dbReference>
<feature type="transmembrane region" description="Helical" evidence="8">
    <location>
        <begin position="1343"/>
        <end position="1363"/>
    </location>
</feature>
<gene>
    <name evidence="10" type="primary">ABCAD</name>
</gene>
<sequence length="1959" mass="222379">MHLQRSFSGSQLRAMLRKDGIVRLRQPIMTAIQLIWPCLMFILLYLIRLKFGPEHIEDCQFPTRLLPTKNQVVPSFYSYICSLENKCLPTNPYEETTSWKNAPMKPIIDIVNIFVTDDRMFNAVIDLPEKANFINAVTAVVTGGHFNEIRLSVGNVISLVPQVENFLNGSFDIMRLFSDRKTFVKAGYLMCGHPFPSTDTIPLVNDILYNTEDFSKINDDEISIMPTKYCKQLYLNITTTTTGKLTWNVVKPLIHGKILFAPVTEDTLSIMTHANTTFQELNRLQRLSVAVLDIVTKLREDESFQRSFDSLLKLATSPTVRSYIGDDIDVDEIVTIVNRFQTDPLVYDIISTIKNILECFSVDRFIPLATAKDLQLKAYELNEKRLFFAAAYFNKTDNEVSYKLHMDTENTQPTFENKNRFWFPGPARSMIQDMKYHRGFVQIKNAIDMGIIRHQKLLHKNATEDASFELSTHSPISIEIETGSGFGEDEDEEDDWATTSKEKSVTYTKVTDDTAHPSSIETMVNMDDALKVTTRRRRQALLDLLNSFSSSNTDELSKHGVDALQMYTKQFPYPAYTHDDMKTGIYLAQAIQVCFFLGLVVEIANCVRHMIWMRESRNSMIMRSMGMQPCSELTSWIIVTFVELILIFLGVTLLLYVGGLMTYVSFVFLMIFLIVFGACLISFCYMCSTFFTSATIGAVATALLFFISYCPYIIVLLFDSHLNAFENFCMNLSFTTAFSHAWSHIMRMELQETGLSFVQVFQDGLSGEFGFAFIMLIVDAVIYAIIGHLVRRYMDDEYRFIEVQRDDLDASVGATMTNVSKLYGEQVAVSDVNLSLPRDKITCLLGRNGAGKSTIIKMLTGQVVQSTGRVILSQAMSSSDEFDKVGVCSQDNILIPNLTAREHLELYAAIKLKRNYHSEVDKTLKSLNFGNYENYQACQLSGGYQRRLCVALAFIGSPNVVILDEPCNGVDSKARKDIWELIQRLRKGRAVVFATHFLDEAEYLSDVIVIMKNGKIIVKHSPDTLKEYCTSGYDVLIHCSEKQTISEIVTTGREMLTAFKDLEWLETGDIRLQVPYDQGGSRRSLDFLSYLQNIEQRGLISNLRVESRNLEQIFADLHADKAHKAMNNQLQMKPVELKTSSVPHVVHSSTLSISTAIRSLLGKRIVHFSRNYRILLCVIVLPALFELLAMWFVTYRLEDDYDKTISFTRDLYPKTTQMFSMQMNKTMTSAAYEGLSEHCSSESPCREFKNSTDAFFWILHSMNDYHEKRYGGYSFNDTNAIVWYNNKGYHAMMAWLNDLNTRLLQVEMDDSNFSITTFNEPWKLGVAELSTTSVLRQAGDASMVFILLIAISLVVSVSSVFLVNERMKGEKLQQRLCGVNLATYWGVAFVWDFLVMLLAILVCGAIIFAFSLPVFVARENVYGIFVLALLFAFACIPGVHVFEKCFNDSSVAIVTIFCSNIMISLATLGVIIFMGVVGDSEVWDDWRYFLNRAFLIFPQHALGDGLLEICKNYMVSLVFQRYDIESYKNPVSSDLLRPHMLALFVLGVFFIILNILLENGTIYRLRESIFNRLPFYEKYAHSQAEELKIVSIQNSLKRAEKDDTPQVLKVDNLCKSYDRGQYVVKNVTFAVKAGECFGLLGKNGTGKSTIFKMLSGELQPNVGAVNYFNGEIAYCPQTNPLDSLLTVEESIRFYGNLRRVANIEKLIEHILESFQLKSYRHVLVKNLSGGNRRKLTVALTCCGRTTVVLMDEPTSDMDPVTRAIVYRTIHELLAVQRAVVLTSHSVSEIDGICHRIAVLKEGQILTCSSPESLNKQYGGYYNVVIYGDNQLIESVEKAIHMRLPQCVDFQTYPHSIKFSLKIQTARPRENDVDAMVPPQSQKVITLADLFSELNSLSEQYEHRLHYTVSHCRLDAVFERILDFSEKHPTLSYGPTKAGLIGSPSTGYIHNGYVETETVT</sequence>